<evidence type="ECO:0000313" key="3">
    <source>
        <dbReference type="EMBL" id="NIK74032.1"/>
    </source>
</evidence>
<dbReference type="InterPro" id="IPR008532">
    <property type="entry name" value="NFACT_RNA-bd"/>
</dbReference>
<dbReference type="PANTHER" id="PTHR15239">
    <property type="entry name" value="NUCLEAR EXPORT MEDIATOR FACTOR NEMF"/>
    <property type="match status" value="1"/>
</dbReference>
<keyword evidence="1" id="KW-0175">Coiled coil</keyword>
<dbReference type="Gene3D" id="2.30.310.10">
    <property type="entry name" value="ibrinogen binding protein from staphylococcus aureus domain"/>
    <property type="match status" value="1"/>
</dbReference>
<reference evidence="3 4" key="1">
    <citation type="submission" date="2020-03" db="EMBL/GenBank/DDBJ databases">
        <title>Genomic Encyclopedia of Type Strains, Phase IV (KMG-IV): sequencing the most valuable type-strain genomes for metagenomic binning, comparative biology and taxonomic classification.</title>
        <authorList>
            <person name="Goeker M."/>
        </authorList>
    </citation>
    <scope>NUCLEOTIDE SEQUENCE [LARGE SCALE GENOMIC DNA]</scope>
    <source>
        <strain evidence="3 4">DSM 5718</strain>
    </source>
</reference>
<dbReference type="EMBL" id="JAASRN010000002">
    <property type="protein sequence ID" value="NIK74032.1"/>
    <property type="molecule type" value="Genomic_DNA"/>
</dbReference>
<dbReference type="GO" id="GO:0043023">
    <property type="term" value="F:ribosomal large subunit binding"/>
    <property type="evidence" value="ECO:0007669"/>
    <property type="project" value="TreeGrafter"/>
</dbReference>
<dbReference type="InterPro" id="IPR051608">
    <property type="entry name" value="RQC_Subunit_NEMF"/>
</dbReference>
<keyword evidence="4" id="KW-1185">Reference proteome</keyword>
<evidence type="ECO:0000256" key="1">
    <source>
        <dbReference type="SAM" id="Coils"/>
    </source>
</evidence>
<evidence type="ECO:0000313" key="4">
    <source>
        <dbReference type="Proteomes" id="UP000537126"/>
    </source>
</evidence>
<dbReference type="GO" id="GO:1990112">
    <property type="term" value="C:RQC complex"/>
    <property type="evidence" value="ECO:0007669"/>
    <property type="project" value="TreeGrafter"/>
</dbReference>
<gene>
    <name evidence="3" type="ORF">FHS56_001545</name>
</gene>
<dbReference type="PANTHER" id="PTHR15239:SF6">
    <property type="entry name" value="RIBOSOME QUALITY CONTROL COMPLEX SUBUNIT NEMF"/>
    <property type="match status" value="1"/>
</dbReference>
<dbReference type="Pfam" id="PF05670">
    <property type="entry name" value="NFACT-R_1"/>
    <property type="match status" value="1"/>
</dbReference>
<feature type="coiled-coil region" evidence="1">
    <location>
        <begin position="253"/>
        <end position="287"/>
    </location>
</feature>
<feature type="domain" description="NFACT RNA-binding" evidence="2">
    <location>
        <begin position="408"/>
        <end position="504"/>
    </location>
</feature>
<dbReference type="GO" id="GO:0072344">
    <property type="term" value="P:rescue of stalled ribosome"/>
    <property type="evidence" value="ECO:0007669"/>
    <property type="project" value="TreeGrafter"/>
</dbReference>
<dbReference type="Pfam" id="PF05833">
    <property type="entry name" value="NFACT_N"/>
    <property type="match status" value="2"/>
</dbReference>
<organism evidence="3 4">
    <name type="scientific">Thermonema lapsum</name>
    <dbReference type="NCBI Taxonomy" id="28195"/>
    <lineage>
        <taxon>Bacteria</taxon>
        <taxon>Pseudomonadati</taxon>
        <taxon>Bacteroidota</taxon>
        <taxon>Cytophagia</taxon>
        <taxon>Cytophagales</taxon>
        <taxon>Thermonemataceae</taxon>
        <taxon>Thermonema</taxon>
    </lineage>
</organism>
<proteinExistence type="predicted"/>
<protein>
    <submittedName>
        <fullName evidence="3">Putative ribosome quality control (RQC) complex YloA/Tae2 family protein</fullName>
    </submittedName>
</protein>
<dbReference type="GO" id="GO:0000049">
    <property type="term" value="F:tRNA binding"/>
    <property type="evidence" value="ECO:0007669"/>
    <property type="project" value="TreeGrafter"/>
</dbReference>
<name>A0A846MRP0_9BACT</name>
<dbReference type="RefSeq" id="WP_166919331.1">
    <property type="nucleotide sequence ID" value="NZ_JAASRN010000002.1"/>
</dbReference>
<dbReference type="Proteomes" id="UP000537126">
    <property type="component" value="Unassembled WGS sequence"/>
</dbReference>
<dbReference type="AlphaFoldDB" id="A0A846MRP0"/>
<comment type="caution">
    <text evidence="3">The sequence shown here is derived from an EMBL/GenBank/DDBJ whole genome shotgun (WGS) entry which is preliminary data.</text>
</comment>
<sequence>MHLSYYFIRQISQYLAETICDWQLGTAFSQEKDELILGFYLGRQEFFIRAQLTPQWVGVSFPAHYAKAKANAIELFEMLHGRRLMRVEQFRNERAFCLHFEEDYSLLFKLFGNRSNLIVYKGNEVIDLFHKKMEEDTQLHPSSLHRSIELSEEAFIASGGKIREFFPAFDRLTMRYIELQGWLQLPLQAQWQKLLALHEQLLAPRQYYVGMQADKPQLSLIEHPELQVHCTTTSPIEAANELHRLYVHEVVFLQEKQHYLKQIEQQLRRCETTLQKSKERLSSLKEARFEEIGHLIMANLHSIAPGSEEIEIYDFYRDAPLHLRLNPHLTPQQNAERFYRKAKNQKIEEQKLQEIIESKENEWLHLERLRKELESCHDFKSLRRWAKQHGFMQQGKEEETLPFKRFEYRGFQIWVGKNAKSNDLLTQRFAHKNDLWLHAKDVAGSHVVIKRSGQKQIPQEVIEKAASLAAYYSKRKTDSLCPVIVTEKKYVRKPKGLAPGQVIVDKEEVIMVAPAPFE</sequence>
<accession>A0A846MRP0</accession>
<evidence type="ECO:0000259" key="2">
    <source>
        <dbReference type="Pfam" id="PF05670"/>
    </source>
</evidence>